<dbReference type="GO" id="GO:0005634">
    <property type="term" value="C:nucleus"/>
    <property type="evidence" value="ECO:0007669"/>
    <property type="project" value="UniProtKB-SubCell"/>
</dbReference>
<evidence type="ECO:0000313" key="9">
    <source>
        <dbReference type="Proteomes" id="UP001415857"/>
    </source>
</evidence>
<dbReference type="Pfam" id="PF13921">
    <property type="entry name" value="Myb_DNA-bind_6"/>
    <property type="match status" value="1"/>
</dbReference>
<feature type="domain" description="Myb-like" evidence="6">
    <location>
        <begin position="152"/>
        <end position="203"/>
    </location>
</feature>
<feature type="domain" description="HTH myb-type" evidence="7">
    <location>
        <begin position="208"/>
        <end position="258"/>
    </location>
</feature>
<dbReference type="GO" id="GO:0000978">
    <property type="term" value="F:RNA polymerase II cis-regulatory region sequence-specific DNA binding"/>
    <property type="evidence" value="ECO:0007669"/>
    <property type="project" value="TreeGrafter"/>
</dbReference>
<keyword evidence="9" id="KW-1185">Reference proteome</keyword>
<evidence type="ECO:0000256" key="1">
    <source>
        <dbReference type="ARBA" id="ARBA00004123"/>
    </source>
</evidence>
<dbReference type="EMBL" id="JBBPBK010000013">
    <property type="protein sequence ID" value="KAK9271806.1"/>
    <property type="molecule type" value="Genomic_DNA"/>
</dbReference>
<organism evidence="8 9">
    <name type="scientific">Liquidambar formosana</name>
    <name type="common">Formosan gum</name>
    <dbReference type="NCBI Taxonomy" id="63359"/>
    <lineage>
        <taxon>Eukaryota</taxon>
        <taxon>Viridiplantae</taxon>
        <taxon>Streptophyta</taxon>
        <taxon>Embryophyta</taxon>
        <taxon>Tracheophyta</taxon>
        <taxon>Spermatophyta</taxon>
        <taxon>Magnoliopsida</taxon>
        <taxon>eudicotyledons</taxon>
        <taxon>Gunneridae</taxon>
        <taxon>Pentapetalae</taxon>
        <taxon>Saxifragales</taxon>
        <taxon>Altingiaceae</taxon>
        <taxon>Liquidambar</taxon>
    </lineage>
</organism>
<dbReference type="InterPro" id="IPR017930">
    <property type="entry name" value="Myb_dom"/>
</dbReference>
<keyword evidence="2" id="KW-0677">Repeat</keyword>
<evidence type="ECO:0000256" key="3">
    <source>
        <dbReference type="ARBA" id="ARBA00023125"/>
    </source>
</evidence>
<dbReference type="PANTHER" id="PTHR45614:SF285">
    <property type="entry name" value="TRANSCRIPTION FACTOR MYB98"/>
    <property type="match status" value="1"/>
</dbReference>
<dbReference type="InterPro" id="IPR050560">
    <property type="entry name" value="MYB_TF"/>
</dbReference>
<name>A0AAP0NGM4_LIQFO</name>
<comment type="subcellular location">
    <subcellularLocation>
        <location evidence="1">Nucleus</location>
    </subcellularLocation>
</comment>
<evidence type="ECO:0000313" key="8">
    <source>
        <dbReference type="EMBL" id="KAK9271806.1"/>
    </source>
</evidence>
<dbReference type="PANTHER" id="PTHR45614">
    <property type="entry name" value="MYB PROTEIN-RELATED"/>
    <property type="match status" value="1"/>
</dbReference>
<dbReference type="PROSITE" id="PS50090">
    <property type="entry name" value="MYB_LIKE"/>
    <property type="match status" value="2"/>
</dbReference>
<dbReference type="FunFam" id="1.10.10.60:FF:000010">
    <property type="entry name" value="Transcriptional activator Myb isoform A"/>
    <property type="match status" value="1"/>
</dbReference>
<dbReference type="InterPro" id="IPR009057">
    <property type="entry name" value="Homeodomain-like_sf"/>
</dbReference>
<comment type="caution">
    <text evidence="8">The sequence shown here is derived from an EMBL/GenBank/DDBJ whole genome shotgun (WGS) entry which is preliminary data.</text>
</comment>
<dbReference type="Gene3D" id="1.10.10.60">
    <property type="entry name" value="Homeodomain-like"/>
    <property type="match status" value="2"/>
</dbReference>
<dbReference type="SMART" id="SM00717">
    <property type="entry name" value="SANT"/>
    <property type="match status" value="2"/>
</dbReference>
<keyword evidence="3" id="KW-0238">DNA-binding</keyword>
<feature type="domain" description="HTH myb-type" evidence="7">
    <location>
        <begin position="152"/>
        <end position="207"/>
    </location>
</feature>
<evidence type="ECO:0000256" key="2">
    <source>
        <dbReference type="ARBA" id="ARBA00022737"/>
    </source>
</evidence>
<evidence type="ECO:0000259" key="6">
    <source>
        <dbReference type="PROSITE" id="PS50090"/>
    </source>
</evidence>
<dbReference type="AlphaFoldDB" id="A0AAP0NGM4"/>
<evidence type="ECO:0000256" key="4">
    <source>
        <dbReference type="ARBA" id="ARBA00023242"/>
    </source>
</evidence>
<evidence type="ECO:0000256" key="5">
    <source>
        <dbReference type="SAM" id="MobiDB-lite"/>
    </source>
</evidence>
<feature type="domain" description="Myb-like" evidence="6">
    <location>
        <begin position="204"/>
        <end position="254"/>
    </location>
</feature>
<protein>
    <submittedName>
        <fullName evidence="8">Uncharacterized protein</fullName>
    </submittedName>
</protein>
<dbReference type="SUPFAM" id="SSF46689">
    <property type="entry name" value="Homeodomain-like"/>
    <property type="match status" value="1"/>
</dbReference>
<dbReference type="GO" id="GO:0000981">
    <property type="term" value="F:DNA-binding transcription factor activity, RNA polymerase II-specific"/>
    <property type="evidence" value="ECO:0007669"/>
    <property type="project" value="TreeGrafter"/>
</dbReference>
<dbReference type="CDD" id="cd00167">
    <property type="entry name" value="SANT"/>
    <property type="match status" value="2"/>
</dbReference>
<evidence type="ECO:0000259" key="7">
    <source>
        <dbReference type="PROSITE" id="PS51294"/>
    </source>
</evidence>
<dbReference type="Proteomes" id="UP001415857">
    <property type="component" value="Unassembled WGS sequence"/>
</dbReference>
<dbReference type="InterPro" id="IPR001005">
    <property type="entry name" value="SANT/Myb"/>
</dbReference>
<gene>
    <name evidence="8" type="ORF">L1049_002171</name>
</gene>
<proteinExistence type="predicted"/>
<keyword evidence="4" id="KW-0539">Nucleus</keyword>
<feature type="region of interest" description="Disordered" evidence="5">
    <location>
        <begin position="1"/>
        <end position="25"/>
    </location>
</feature>
<sequence>MGNNGFSLETCPPPPKGLHKDFHHGNQFSIEGSSSKPFFGLSNQYIDPFKAPAQGLSKDFDVNMLTPSAPCGGGNGLMHGYQAGGYLNYHKKIPAVSMEKNPIQRTLKFQEFGLGLGDEVSCISAENGYEKKVDLKKKNRAMLRRASKSRSKSNVIKGQWTLEEDRVLVRLVSEYGIRRWSHIAKMMKGRVGKQCRERWHNHLRPDIKKTAWTEEEDMKLIEAHAVIGNRWAEISKQLPGRTENTIKNHWNATKRRQEAKRKMKSVNQRSGLLQEYIRSVSSSPTGINHLQKTYPNVPMVNMTDSPQVQPENAEFSTEREDQLVPSFDFNEAIDVAFDEKLDVSFDDKLFSDCYSVGSMLDGMPSGTVDEGNMDFEMPLEMDFLTEDDLNNEMDLLELISQRSF</sequence>
<accession>A0AAP0NGM4</accession>
<dbReference type="PROSITE" id="PS51294">
    <property type="entry name" value="HTH_MYB"/>
    <property type="match status" value="2"/>
</dbReference>
<reference evidence="8 9" key="1">
    <citation type="journal article" date="2024" name="Plant J.">
        <title>Genome sequences and population genomics reveal climatic adaptation and genomic divergence between two closely related sweetgum species.</title>
        <authorList>
            <person name="Xu W.Q."/>
            <person name="Ren C.Q."/>
            <person name="Zhang X.Y."/>
            <person name="Comes H.P."/>
            <person name="Liu X.H."/>
            <person name="Li Y.G."/>
            <person name="Kettle C.J."/>
            <person name="Jalonen R."/>
            <person name="Gaisberger H."/>
            <person name="Ma Y.Z."/>
            <person name="Qiu Y.X."/>
        </authorList>
    </citation>
    <scope>NUCLEOTIDE SEQUENCE [LARGE SCALE GENOMIC DNA]</scope>
    <source>
        <strain evidence="8">Hangzhou</strain>
    </source>
</reference>